<evidence type="ECO:0000313" key="5">
    <source>
        <dbReference type="Proteomes" id="UP001609176"/>
    </source>
</evidence>
<dbReference type="EMBL" id="JBIMSP010000003">
    <property type="protein sequence ID" value="MFH5240939.1"/>
    <property type="molecule type" value="Genomic_DNA"/>
</dbReference>
<gene>
    <name evidence="4" type="ORF">ACHIPV_03460</name>
    <name evidence="3" type="ORF">ACHIRB_22370</name>
</gene>
<dbReference type="Proteomes" id="UP001609219">
    <property type="component" value="Unassembled WGS sequence"/>
</dbReference>
<comment type="caution">
    <text evidence="3">The sequence shown here is derived from an EMBL/GenBank/DDBJ whole genome shotgun (WGS) entry which is preliminary data.</text>
</comment>
<name>A0ABW7KBJ7_9NOCA</name>
<protein>
    <submittedName>
        <fullName evidence="3">LVIVD repeat-containing protein</fullName>
    </submittedName>
</protein>
<dbReference type="RefSeq" id="WP_395123494.1">
    <property type="nucleotide sequence ID" value="NZ_JBIMSN010000106.1"/>
</dbReference>
<dbReference type="InterPro" id="IPR011044">
    <property type="entry name" value="Quino_amine_DH_bsu"/>
</dbReference>
<keyword evidence="6" id="KW-1185">Reference proteome</keyword>
<accession>A0ABW7KBJ7</accession>
<evidence type="ECO:0000313" key="3">
    <source>
        <dbReference type="EMBL" id="MFH5231290.1"/>
    </source>
</evidence>
<sequence length="506" mass="53613">MDGVRSRKPIGIFALTLGVVLATPGTAVADPVGDFFAVHRTAVARADCGPGSAPEPGLQGEVPLADRDSGRSQTAYSCNMSLIGQYQGEGAGIVSPTYKNCSYTGSNWPTGFLSPHPGVQVIDASDPANPRMTANLTEPAMDGGTWESLKVNEKRGLLAGTGTGILVGAGYFSVYDISQDCARPRLLNPGTGSNLTMPIPITTHEGGFSPDGNTYWAAGTVGGLLHAIDIKDPTNPRVIWSGFTGLENHGFGVSPDGNRLYISTLGGITVLDVSAVQRRDPYPNVPHISRRFWIDGQITQHTIPIEKDGRQLLLTVDEAGSGGVKILDATDEQNLQLVNTIKLEINLPPNADRWSQSAAGNSVFGYDAHYCSVDRPVDPTALACGWIQSGIRVFDIRDVNDVKEIAYYNPGGEAGKNGVLVNSLHATVGNLAAPPLIGTIAIARAIVEGQISAGEVLSPRSHLVIADMSADWCMSPPEFHGDQIWVSCMDNGFMALQLDNGVYPPK</sequence>
<feature type="chain" id="PRO_5045033660" evidence="2">
    <location>
        <begin position="30"/>
        <end position="506"/>
    </location>
</feature>
<dbReference type="Proteomes" id="UP001609176">
    <property type="component" value="Unassembled WGS sequence"/>
</dbReference>
<evidence type="ECO:0000313" key="6">
    <source>
        <dbReference type="Proteomes" id="UP001609219"/>
    </source>
</evidence>
<keyword evidence="2" id="KW-0732">Signal</keyword>
<dbReference type="InterPro" id="IPR015943">
    <property type="entry name" value="WD40/YVTN_repeat-like_dom_sf"/>
</dbReference>
<proteinExistence type="predicted"/>
<organism evidence="3 6">
    <name type="scientific">Antrihabitans spumae</name>
    <dbReference type="NCBI Taxonomy" id="3373370"/>
    <lineage>
        <taxon>Bacteria</taxon>
        <taxon>Bacillati</taxon>
        <taxon>Actinomycetota</taxon>
        <taxon>Actinomycetes</taxon>
        <taxon>Mycobacteriales</taxon>
        <taxon>Nocardiaceae</taxon>
        <taxon>Antrihabitans</taxon>
    </lineage>
</organism>
<dbReference type="SUPFAM" id="SSF50969">
    <property type="entry name" value="YVTN repeat-like/Quinoprotein amine dehydrogenase"/>
    <property type="match status" value="1"/>
</dbReference>
<evidence type="ECO:0000256" key="2">
    <source>
        <dbReference type="SAM" id="SignalP"/>
    </source>
</evidence>
<feature type="region of interest" description="Disordered" evidence="1">
    <location>
        <begin position="48"/>
        <end position="70"/>
    </location>
</feature>
<dbReference type="Gene3D" id="2.130.10.10">
    <property type="entry name" value="YVTN repeat-like/Quinoprotein amine dehydrogenase"/>
    <property type="match status" value="1"/>
</dbReference>
<dbReference type="EMBL" id="JBIMSN010000106">
    <property type="protein sequence ID" value="MFH5231290.1"/>
    <property type="molecule type" value="Genomic_DNA"/>
</dbReference>
<evidence type="ECO:0000313" key="4">
    <source>
        <dbReference type="EMBL" id="MFH5240939.1"/>
    </source>
</evidence>
<feature type="signal peptide" evidence="2">
    <location>
        <begin position="1"/>
        <end position="29"/>
    </location>
</feature>
<evidence type="ECO:0000256" key="1">
    <source>
        <dbReference type="SAM" id="MobiDB-lite"/>
    </source>
</evidence>
<reference evidence="5 6" key="1">
    <citation type="submission" date="2024-10" db="EMBL/GenBank/DDBJ databases">
        <authorList>
            <person name="Riesco R."/>
        </authorList>
    </citation>
    <scope>NUCLEOTIDE SEQUENCE [LARGE SCALE GENOMIC DNA]</scope>
    <source>
        <strain evidence="4 5">NCIMB 15448</strain>
        <strain evidence="3 6">NCIMB 15450</strain>
    </source>
</reference>